<dbReference type="AlphaFoldDB" id="A0A7J5Y8T0"/>
<accession>A0A7J5Y8T0</accession>
<evidence type="ECO:0000313" key="4">
    <source>
        <dbReference type="EMBL" id="KAF3845159.1"/>
    </source>
</evidence>
<evidence type="ECO:0000259" key="3">
    <source>
        <dbReference type="PROSITE" id="PS51186"/>
    </source>
</evidence>
<dbReference type="GO" id="GO:0008080">
    <property type="term" value="F:N-acetyltransferase activity"/>
    <property type="evidence" value="ECO:0007669"/>
    <property type="project" value="InterPro"/>
</dbReference>
<name>A0A7J5Y8T0_DISMA</name>
<proteinExistence type="predicted"/>
<dbReference type="CDD" id="cd04301">
    <property type="entry name" value="NAT_SF"/>
    <property type="match status" value="2"/>
</dbReference>
<reference evidence="4 5" key="1">
    <citation type="submission" date="2020-03" db="EMBL/GenBank/DDBJ databases">
        <title>Dissostichus mawsoni Genome sequencing and assembly.</title>
        <authorList>
            <person name="Park H."/>
        </authorList>
    </citation>
    <scope>NUCLEOTIDE SEQUENCE [LARGE SCALE GENOMIC DNA]</scope>
    <source>
        <strain evidence="4">DM0001</strain>
        <tissue evidence="4">Muscle</tissue>
    </source>
</reference>
<dbReference type="EMBL" id="JAAKFY010000015">
    <property type="protein sequence ID" value="KAF3845159.1"/>
    <property type="molecule type" value="Genomic_DNA"/>
</dbReference>
<feature type="domain" description="N-acetyltransferase" evidence="3">
    <location>
        <begin position="62"/>
        <end position="211"/>
    </location>
</feature>
<feature type="domain" description="N-acetyltransferase" evidence="3">
    <location>
        <begin position="285"/>
        <end position="434"/>
    </location>
</feature>
<dbReference type="InterPro" id="IPR050769">
    <property type="entry name" value="NAT_camello-type"/>
</dbReference>
<comment type="caution">
    <text evidence="4">The sequence shown here is derived from an EMBL/GenBank/DDBJ whole genome shotgun (WGS) entry which is preliminary data.</text>
</comment>
<organism evidence="4 5">
    <name type="scientific">Dissostichus mawsoni</name>
    <name type="common">Antarctic cod</name>
    <dbReference type="NCBI Taxonomy" id="36200"/>
    <lineage>
        <taxon>Eukaryota</taxon>
        <taxon>Metazoa</taxon>
        <taxon>Chordata</taxon>
        <taxon>Craniata</taxon>
        <taxon>Vertebrata</taxon>
        <taxon>Euteleostomi</taxon>
        <taxon>Actinopterygii</taxon>
        <taxon>Neopterygii</taxon>
        <taxon>Teleostei</taxon>
        <taxon>Neoteleostei</taxon>
        <taxon>Acanthomorphata</taxon>
        <taxon>Eupercaria</taxon>
        <taxon>Perciformes</taxon>
        <taxon>Notothenioidei</taxon>
        <taxon>Nototheniidae</taxon>
        <taxon>Dissostichus</taxon>
    </lineage>
</organism>
<dbReference type="PANTHER" id="PTHR13947">
    <property type="entry name" value="GNAT FAMILY N-ACETYLTRANSFERASE"/>
    <property type="match status" value="1"/>
</dbReference>
<keyword evidence="2" id="KW-1133">Transmembrane helix</keyword>
<dbReference type="PANTHER" id="PTHR13947:SF60">
    <property type="entry name" value="N-ACETYLTRANSFERASE DOMAIN-CONTAINING PROTEIN"/>
    <property type="match status" value="1"/>
</dbReference>
<evidence type="ECO:0000256" key="1">
    <source>
        <dbReference type="ARBA" id="ARBA00022679"/>
    </source>
</evidence>
<keyword evidence="2" id="KW-0812">Transmembrane</keyword>
<dbReference type="Pfam" id="PF00583">
    <property type="entry name" value="Acetyltransf_1"/>
    <property type="match status" value="2"/>
</dbReference>
<dbReference type="InterPro" id="IPR000182">
    <property type="entry name" value="GNAT_dom"/>
</dbReference>
<protein>
    <recommendedName>
        <fullName evidence="3">N-acetyltransferase domain-containing protein</fullName>
    </recommendedName>
</protein>
<evidence type="ECO:0000256" key="2">
    <source>
        <dbReference type="SAM" id="Phobius"/>
    </source>
</evidence>
<feature type="transmembrane region" description="Helical" evidence="2">
    <location>
        <begin position="44"/>
        <end position="74"/>
    </location>
</feature>
<dbReference type="PROSITE" id="PS51186">
    <property type="entry name" value="GNAT"/>
    <property type="match status" value="2"/>
</dbReference>
<dbReference type="SUPFAM" id="SSF55729">
    <property type="entry name" value="Acyl-CoA N-acyltransferases (Nat)"/>
    <property type="match status" value="2"/>
</dbReference>
<evidence type="ECO:0000313" key="5">
    <source>
        <dbReference type="Proteomes" id="UP000518266"/>
    </source>
</evidence>
<keyword evidence="2" id="KW-0472">Membrane</keyword>
<sequence>MANIQIRKYRDEDSEAVRDTFTMGMSEHVPSTFMHMLKQPPTQMVLMCLFCALITSSKSFLLPILAVTLVLAGARQLVVYMFNKYIETSLSKDLNNISETYLKQKDSCFWVAEVDGVVVGTVACLPAENAPACLELKRMSVRRTYRRMGIAKTLCRTVVEFTRERGFAAVLLFTSVVATDAQKLYEDMGYKKIREFVIPELAAKIMNFTLIEYRLDLQREGKTMASFQIRKYRDEDSEAVRDTFTMGMSEHVPSSFMHMLKQPPSQMVLMCLFCALITSSKSFLLPILAVTLVLAGARQLVVYMFNKYIETSLSKDLNNISETYLKQKDSCFWVAEVDGVVVGTVACLPAENAPACLELKRMSVRRSHRRMGIAKALCRIVAEFTRERGFAAVLLFTSVVQTDAQKLYEDMGYKKIREFVVPELAAKIMNFTLIEYRLDLQREGKSE</sequence>
<dbReference type="Proteomes" id="UP000518266">
    <property type="component" value="Unassembled WGS sequence"/>
</dbReference>
<dbReference type="InterPro" id="IPR016181">
    <property type="entry name" value="Acyl_CoA_acyltransferase"/>
</dbReference>
<dbReference type="OrthoDB" id="41532at2759"/>
<gene>
    <name evidence="4" type="ORF">F7725_008322</name>
</gene>
<keyword evidence="5" id="KW-1185">Reference proteome</keyword>
<dbReference type="Gene3D" id="3.40.630.30">
    <property type="match status" value="2"/>
</dbReference>
<keyword evidence="1" id="KW-0808">Transferase</keyword>